<gene>
    <name evidence="2" type="ORF">AWB69_00861</name>
</gene>
<evidence type="ECO:0000313" key="2">
    <source>
        <dbReference type="EMBL" id="SAL16441.1"/>
    </source>
</evidence>
<dbReference type="Gene3D" id="2.120.10.30">
    <property type="entry name" value="TolB, C-terminal domain"/>
    <property type="match status" value="2"/>
</dbReference>
<dbReference type="OrthoDB" id="9774579at2"/>
<feature type="signal peptide" evidence="1">
    <location>
        <begin position="1"/>
        <end position="19"/>
    </location>
</feature>
<dbReference type="AlphaFoldDB" id="A0A158F9N1"/>
<accession>A0A158F9N1</accession>
<dbReference type="PROSITE" id="PS51257">
    <property type="entry name" value="PROKAR_LIPOPROTEIN"/>
    <property type="match status" value="1"/>
</dbReference>
<feature type="chain" id="PRO_5008501475" description="NHL repeat protein" evidence="1">
    <location>
        <begin position="20"/>
        <end position="409"/>
    </location>
</feature>
<name>A0A158F9N1_9BURK</name>
<dbReference type="RefSeq" id="WP_062082441.1">
    <property type="nucleotide sequence ID" value="NZ_FCOK02000003.1"/>
</dbReference>
<evidence type="ECO:0008006" key="4">
    <source>
        <dbReference type="Google" id="ProtNLM"/>
    </source>
</evidence>
<dbReference type="Proteomes" id="UP000054683">
    <property type="component" value="Unassembled WGS sequence"/>
</dbReference>
<sequence length="409" mass="40278">MTIFLRAILVSCVSTMLVACGGGGNSTTAASPGSAAPATVAAGASVTMTANESVMVPSGAIITSPNGSVITLNGSSNTVSTQAGATVTVPASATGAANNVVTTGQTSSATVSAAPVTITALAGSATTFAGSPSTPAIQDGTGAAAILHGGGFLAVDNNGNVIFSDEGALRKVTPQGVVTTLSALAQPYAWDGVAIDSANDIYGSAPSLTLASVSPALFGASISEMTASGALASPYPNWESSPSPNVASGGLVFDSKGNLFLADVVNNRIVKFTPPTGWTVFAGNGTAGNADGAGTAATLTMTSNNLGIDANDNLYVRSPSVFRKIAPDGTVTTITPPTPMTGAGFTVDAAGDIFTVDIQTIYRMSVGGTVTAYPFAAPSGFVTSLAIDKNNNLYAGTQGPGAQILKISF</sequence>
<reference evidence="2 3" key="1">
    <citation type="submission" date="2016-01" db="EMBL/GenBank/DDBJ databases">
        <authorList>
            <person name="Oliw E.H."/>
        </authorList>
    </citation>
    <scope>NUCLEOTIDE SEQUENCE [LARGE SCALE GENOMIC DNA]</scope>
    <source>
        <strain evidence="2">LMG 27134</strain>
    </source>
</reference>
<proteinExistence type="predicted"/>
<evidence type="ECO:0000313" key="3">
    <source>
        <dbReference type="Proteomes" id="UP000054683"/>
    </source>
</evidence>
<protein>
    <recommendedName>
        <fullName evidence="4">NHL repeat protein</fullName>
    </recommendedName>
</protein>
<evidence type="ECO:0000256" key="1">
    <source>
        <dbReference type="SAM" id="SignalP"/>
    </source>
</evidence>
<dbReference type="EMBL" id="FCOK02000003">
    <property type="protein sequence ID" value="SAL16441.1"/>
    <property type="molecule type" value="Genomic_DNA"/>
</dbReference>
<dbReference type="SUPFAM" id="SSF63829">
    <property type="entry name" value="Calcium-dependent phosphotriesterase"/>
    <property type="match status" value="1"/>
</dbReference>
<organism evidence="2 3">
    <name type="scientific">Caballeronia udeis</name>
    <dbReference type="NCBI Taxonomy" id="1232866"/>
    <lineage>
        <taxon>Bacteria</taxon>
        <taxon>Pseudomonadati</taxon>
        <taxon>Pseudomonadota</taxon>
        <taxon>Betaproteobacteria</taxon>
        <taxon>Burkholderiales</taxon>
        <taxon>Burkholderiaceae</taxon>
        <taxon>Caballeronia</taxon>
    </lineage>
</organism>
<keyword evidence="1" id="KW-0732">Signal</keyword>
<dbReference type="InterPro" id="IPR011042">
    <property type="entry name" value="6-blade_b-propeller_TolB-like"/>
</dbReference>